<evidence type="ECO:0000313" key="2">
    <source>
        <dbReference type="Proteomes" id="UP000225978"/>
    </source>
</evidence>
<protein>
    <submittedName>
        <fullName evidence="1">Uncharacterized protein</fullName>
    </submittedName>
</protein>
<evidence type="ECO:0000313" key="1">
    <source>
        <dbReference type="EMBL" id="APC46041.1"/>
    </source>
</evidence>
<proteinExistence type="predicted"/>
<reference evidence="1 2" key="1">
    <citation type="journal article" date="2017" name="Viruses">
        <title>Stumbling across the Same Phage: Comparative Genomics of Widespread Temperate Phages Infecting the Fish Pathogen Vibrio anguillarum.</title>
        <authorList>
            <person name="Kalatzis P.G."/>
            <person name="Rorbo N.I."/>
            <person name="Castillo D."/>
            <person name="Mauritzen J.J."/>
            <person name="Jorgensen J."/>
            <person name="Kokkari C."/>
            <person name="Zhang F."/>
            <person name="Katharios P."/>
            <person name="Middelboe M."/>
        </authorList>
    </citation>
    <scope>NUCLEOTIDE SEQUENCE [LARGE SCALE GENOMIC DNA]</scope>
</reference>
<gene>
    <name evidence="1" type="ORF">vBVspPpVa5_0031</name>
</gene>
<keyword evidence="2" id="KW-1185">Reference proteome</keyword>
<sequence>MDMKTTPLPRGKKFYPLTGNLDHLNVTLESLMRKDNIQTLLDSLELMKGVAVQTDYWEVRSPVRNWTLLTDETFPVIEMFSSSLSTIYYGLGEVKGNKKHQFGSYRRLGQTDIPIGGNKIKVQYDPLRRGLIVHDCPYEGELVSNKPMVINKQLKSLIREKVGEIELLTLLGDEDFIGMDKNPSSYSKAERGTTIAELAPKLFDNTYDDVDLAMICAAMGRYRCKWNTAPYVPAGVTQIPKPVDDKFNYYLDTSNKIDGSDFDFPASVRTLFIYHFGGYTLPDNYEDWFDG</sequence>
<name>A0A1J0GV33_9CAUD</name>
<accession>A0A1J0GV33</accession>
<dbReference type="Proteomes" id="UP000225978">
    <property type="component" value="Segment"/>
</dbReference>
<organism evidence="1 2">
    <name type="scientific">Vibrio phage vB_VspP_pVa5</name>
    <dbReference type="NCBI Taxonomy" id="1913109"/>
    <lineage>
        <taxon>Viruses</taxon>
        <taxon>Duplodnaviria</taxon>
        <taxon>Heunggongvirae</taxon>
        <taxon>Uroviricota</taxon>
        <taxon>Caudoviricetes</taxon>
        <taxon>Schitoviridae</taxon>
        <taxon>Pontosvirinae</taxon>
        <taxon>Galateavirus</taxon>
        <taxon>Galateavirus PVA5</taxon>
    </lineage>
</organism>
<dbReference type="EMBL" id="KX889068">
    <property type="protein sequence ID" value="APC46041.1"/>
    <property type="molecule type" value="Genomic_DNA"/>
</dbReference>